<evidence type="ECO:0000313" key="2">
    <source>
        <dbReference type="EMBL" id="EEQ89852.1"/>
    </source>
</evidence>
<dbReference type="RefSeq" id="XP_045276693.1">
    <property type="nucleotide sequence ID" value="XM_045420619.1"/>
</dbReference>
<accession>A0ABP2F3Y2</accession>
<sequence>MLVFLTGIVFAAAQDPTPTYKSDLSHLQEQIKSLEHVIPTGRAGSMTAPARIEWPPILAKLDDPPESLIQIFATAIPQTACRCLLDREGRSSISSEMKASNTPDWFNNLPSSV</sequence>
<evidence type="ECO:0000313" key="3">
    <source>
        <dbReference type="Proteomes" id="UP000002039"/>
    </source>
</evidence>
<protein>
    <submittedName>
        <fullName evidence="2">Uncharacterized protein</fullName>
    </submittedName>
</protein>
<keyword evidence="3" id="KW-1185">Reference proteome</keyword>
<proteinExistence type="predicted"/>
<organism evidence="2 3">
    <name type="scientific">Ajellomyces dermatitidis (strain ER-3 / ATCC MYA-2586)</name>
    <name type="common">Blastomyces dermatitidis</name>
    <dbReference type="NCBI Taxonomy" id="559297"/>
    <lineage>
        <taxon>Eukaryota</taxon>
        <taxon>Fungi</taxon>
        <taxon>Dikarya</taxon>
        <taxon>Ascomycota</taxon>
        <taxon>Pezizomycotina</taxon>
        <taxon>Eurotiomycetes</taxon>
        <taxon>Eurotiomycetidae</taxon>
        <taxon>Onygenales</taxon>
        <taxon>Ajellomycetaceae</taxon>
        <taxon>Blastomyces</taxon>
    </lineage>
</organism>
<reference evidence="3" key="1">
    <citation type="journal article" date="2015" name="PLoS Genet.">
        <title>The dynamic genome and transcriptome of the human fungal pathogen Blastomyces and close relative Emmonsia.</title>
        <authorList>
            <person name="Munoz J.F."/>
            <person name="Gauthier G.M."/>
            <person name="Desjardins C.A."/>
            <person name="Gallo J.E."/>
            <person name="Holder J."/>
            <person name="Sullivan T.D."/>
            <person name="Marty A.J."/>
            <person name="Carmen J.C."/>
            <person name="Chen Z."/>
            <person name="Ding L."/>
            <person name="Gujja S."/>
            <person name="Magrini V."/>
            <person name="Misas E."/>
            <person name="Mitreva M."/>
            <person name="Priest M."/>
            <person name="Saif S."/>
            <person name="Whiston E.A."/>
            <person name="Young S."/>
            <person name="Zeng Q."/>
            <person name="Goldman W.E."/>
            <person name="Mardis E.R."/>
            <person name="Taylor J.W."/>
            <person name="McEwen J.G."/>
            <person name="Clay O.K."/>
            <person name="Klein B.S."/>
            <person name="Cuomo C.A."/>
        </authorList>
    </citation>
    <scope>NUCLEOTIDE SEQUENCE [LARGE SCALE GENOMIC DNA]</scope>
    <source>
        <strain evidence="3">ER-3 / ATCC MYA-2586</strain>
    </source>
</reference>
<name>A0ABP2F3Y2_AJEDR</name>
<evidence type="ECO:0000256" key="1">
    <source>
        <dbReference type="SAM" id="MobiDB-lite"/>
    </source>
</evidence>
<dbReference type="GeneID" id="69027036"/>
<dbReference type="Proteomes" id="UP000002039">
    <property type="component" value="Unassembled WGS sequence"/>
</dbReference>
<gene>
    <name evidence="2" type="ORF">BDCG_04972</name>
</gene>
<dbReference type="EMBL" id="EQ999977">
    <property type="protein sequence ID" value="EEQ89852.1"/>
    <property type="molecule type" value="Genomic_DNA"/>
</dbReference>
<feature type="region of interest" description="Disordered" evidence="1">
    <location>
        <begin position="94"/>
        <end position="113"/>
    </location>
</feature>